<reference evidence="7 8" key="1">
    <citation type="journal article" date="2012" name="Stand. Genomic Sci.">
        <title>Complete genome sequence of the melanogenic marine bacterium Marinomonas mediterranea type strain (MMB-1(T)).</title>
        <authorList>
            <person name="Lucas-Elio P."/>
            <person name="Goodwin L."/>
            <person name="Woyke T."/>
            <person name="Pitluck S."/>
            <person name="Nolan M."/>
            <person name="Kyrpides N.C."/>
            <person name="Detter J.C."/>
            <person name="Copeland A."/>
            <person name="Teshima H."/>
            <person name="Bruce D."/>
            <person name="Detter C."/>
            <person name="Tapia R."/>
            <person name="Han S."/>
            <person name="Land M.L."/>
            <person name="Ivanova N."/>
            <person name="Mikhailova N."/>
            <person name="Johnston A.W."/>
            <person name="Sanchez-Amat A."/>
        </authorList>
    </citation>
    <scope>NUCLEOTIDE SEQUENCE [LARGE SCALE GENOMIC DNA]</scope>
    <source>
        <strain evidence="8">ATCC 700492 / JCM 21426 / NBRC 103028 / MMB-1</strain>
    </source>
</reference>
<comment type="function">
    <text evidence="6">A key translational regulator that binds mRNA to regulate translation initiation and/or mRNA stability. Mediates global changes in gene expression, shifting from rapid growth to stress survival by linking envelope stress, the stringent response and the catabolite repression systems. Usually binds in the 5'-UTR; binding at or near the Shine-Dalgarno sequence prevents ribosome-binding, repressing translation, binding elsewhere in the 5'-UTR can activate translation and/or stabilize the mRNA. Its function is antagonized by small RNA(s).</text>
</comment>
<proteinExistence type="inferred from homology"/>
<dbReference type="Gene3D" id="2.60.40.4380">
    <property type="entry name" value="Translational regulator CsrA"/>
    <property type="match status" value="1"/>
</dbReference>
<dbReference type="Proteomes" id="UP000001062">
    <property type="component" value="Chromosome"/>
</dbReference>
<dbReference type="GO" id="GO:0005829">
    <property type="term" value="C:cytosol"/>
    <property type="evidence" value="ECO:0007669"/>
    <property type="project" value="TreeGrafter"/>
</dbReference>
<dbReference type="NCBIfam" id="NF002469">
    <property type="entry name" value="PRK01712.1"/>
    <property type="match status" value="1"/>
</dbReference>
<dbReference type="FunFam" id="2.60.40.4380:FF:000002">
    <property type="entry name" value="Translational regulator CsrA"/>
    <property type="match status" value="1"/>
</dbReference>
<dbReference type="GO" id="GO:0006402">
    <property type="term" value="P:mRNA catabolic process"/>
    <property type="evidence" value="ECO:0007669"/>
    <property type="project" value="InterPro"/>
</dbReference>
<dbReference type="SUPFAM" id="SSF117130">
    <property type="entry name" value="CsrA-like"/>
    <property type="match status" value="1"/>
</dbReference>
<comment type="similarity">
    <text evidence="6">Belongs to the CsrA/RsmA family.</text>
</comment>
<keyword evidence="2 6" id="KW-0678">Repressor</keyword>
<dbReference type="InterPro" id="IPR003751">
    <property type="entry name" value="CsrA"/>
</dbReference>
<protein>
    <recommendedName>
        <fullName evidence="6">Translational regulator CsrA</fullName>
    </recommendedName>
    <alternativeName>
        <fullName evidence="6">Carbon storage regulator</fullName>
    </alternativeName>
</protein>
<dbReference type="STRING" id="717774.Marme_1812"/>
<dbReference type="Pfam" id="PF02599">
    <property type="entry name" value="CsrA"/>
    <property type="match status" value="1"/>
</dbReference>
<dbReference type="GO" id="GO:0048027">
    <property type="term" value="F:mRNA 5'-UTR binding"/>
    <property type="evidence" value="ECO:0007669"/>
    <property type="project" value="UniProtKB-UniRule"/>
</dbReference>
<evidence type="ECO:0000256" key="3">
    <source>
        <dbReference type="ARBA" id="ARBA00022845"/>
    </source>
</evidence>
<comment type="subcellular location">
    <subcellularLocation>
        <location evidence="6">Cytoplasm</location>
    </subcellularLocation>
</comment>
<dbReference type="GO" id="GO:0006109">
    <property type="term" value="P:regulation of carbohydrate metabolic process"/>
    <property type="evidence" value="ECO:0007669"/>
    <property type="project" value="UniProtKB-UniRule"/>
</dbReference>
<dbReference type="PANTHER" id="PTHR34984">
    <property type="entry name" value="CARBON STORAGE REGULATOR"/>
    <property type="match status" value="1"/>
</dbReference>
<dbReference type="PATRIC" id="fig|717774.3.peg.1869"/>
<evidence type="ECO:0000256" key="2">
    <source>
        <dbReference type="ARBA" id="ARBA00022491"/>
    </source>
</evidence>
<evidence type="ECO:0000256" key="5">
    <source>
        <dbReference type="ARBA" id="ARBA00023159"/>
    </source>
</evidence>
<dbReference type="eggNOG" id="COG1551">
    <property type="taxonomic scope" value="Bacteria"/>
</dbReference>
<organism evidence="7 8">
    <name type="scientific">Marinomonas mediterranea (strain ATCC 700492 / JCM 21426 / NBRC 103028 / MMB-1)</name>
    <dbReference type="NCBI Taxonomy" id="717774"/>
    <lineage>
        <taxon>Bacteria</taxon>
        <taxon>Pseudomonadati</taxon>
        <taxon>Pseudomonadota</taxon>
        <taxon>Gammaproteobacteria</taxon>
        <taxon>Oceanospirillales</taxon>
        <taxon>Oceanospirillaceae</taxon>
        <taxon>Marinomonas</taxon>
    </lineage>
</organism>
<evidence type="ECO:0000313" key="7">
    <source>
        <dbReference type="EMBL" id="ADZ91068.1"/>
    </source>
</evidence>
<name>F2K1D7_MARM1</name>
<evidence type="ECO:0000313" key="8">
    <source>
        <dbReference type="Proteomes" id="UP000001062"/>
    </source>
</evidence>
<dbReference type="PANTHER" id="PTHR34984:SF1">
    <property type="entry name" value="CARBON STORAGE REGULATOR"/>
    <property type="match status" value="1"/>
</dbReference>
<dbReference type="KEGG" id="mme:Marme_1812"/>
<dbReference type="EMBL" id="CP002583">
    <property type="protein sequence ID" value="ADZ91068.1"/>
    <property type="molecule type" value="Genomic_DNA"/>
</dbReference>
<gene>
    <name evidence="6" type="primary">csrA</name>
    <name evidence="7" type="ordered locus">Marme_1812</name>
</gene>
<evidence type="ECO:0000256" key="6">
    <source>
        <dbReference type="HAMAP-Rule" id="MF_00167"/>
    </source>
</evidence>
<sequence>MLVITRKLGEVINIGDDIEVTVLSVKGNSVRLGVEAPKETTIHREEIYKRIQAQKALDAEVA</sequence>
<keyword evidence="8" id="KW-1185">Reference proteome</keyword>
<evidence type="ECO:0000256" key="1">
    <source>
        <dbReference type="ARBA" id="ARBA00022490"/>
    </source>
</evidence>
<dbReference type="GO" id="GO:0045948">
    <property type="term" value="P:positive regulation of translational initiation"/>
    <property type="evidence" value="ECO:0007669"/>
    <property type="project" value="UniProtKB-UniRule"/>
</dbReference>
<keyword evidence="3 6" id="KW-0810">Translation regulation</keyword>
<keyword evidence="5 6" id="KW-0010">Activator</keyword>
<dbReference type="OrthoDB" id="9809061at2"/>
<keyword evidence="4 6" id="KW-0694">RNA-binding</keyword>
<dbReference type="AlphaFoldDB" id="F2K1D7"/>
<dbReference type="RefSeq" id="WP_013660973.1">
    <property type="nucleotide sequence ID" value="NC_015276.1"/>
</dbReference>
<comment type="subunit">
    <text evidence="6">Homodimer; the beta-strands of each monomer intercalate to form a hydrophobic core, while the alpha-helices form wings that extend away from the core.</text>
</comment>
<dbReference type="NCBIfam" id="TIGR00202">
    <property type="entry name" value="csrA"/>
    <property type="match status" value="1"/>
</dbReference>
<dbReference type="InterPro" id="IPR036107">
    <property type="entry name" value="CsrA_sf"/>
</dbReference>
<evidence type="ECO:0000256" key="4">
    <source>
        <dbReference type="ARBA" id="ARBA00022884"/>
    </source>
</evidence>
<dbReference type="HOGENOM" id="CLU_164837_2_1_6"/>
<keyword evidence="1 6" id="KW-0963">Cytoplasm</keyword>
<accession>F2K1D7</accession>
<dbReference type="HAMAP" id="MF_00167">
    <property type="entry name" value="CsrA"/>
    <property type="match status" value="1"/>
</dbReference>
<dbReference type="GO" id="GO:0045947">
    <property type="term" value="P:negative regulation of translational initiation"/>
    <property type="evidence" value="ECO:0007669"/>
    <property type="project" value="UniProtKB-UniRule"/>
</dbReference>